<feature type="domain" description="Cation efflux protein cytoplasmic" evidence="9">
    <location>
        <begin position="217"/>
        <end position="289"/>
    </location>
</feature>
<keyword evidence="11" id="KW-1185">Reference proteome</keyword>
<keyword evidence="6 7" id="KW-0472">Membrane</keyword>
<dbReference type="InterPro" id="IPR058533">
    <property type="entry name" value="Cation_efflux_TM"/>
</dbReference>
<evidence type="ECO:0000259" key="9">
    <source>
        <dbReference type="Pfam" id="PF16916"/>
    </source>
</evidence>
<accession>A0A8J3FAA2</accession>
<dbReference type="Proteomes" id="UP000637720">
    <property type="component" value="Unassembled WGS sequence"/>
</dbReference>
<dbReference type="SUPFAM" id="SSF160240">
    <property type="entry name" value="Cation efflux protein cytoplasmic domain-like"/>
    <property type="match status" value="1"/>
</dbReference>
<dbReference type="EMBL" id="BMOF01000011">
    <property type="protein sequence ID" value="GGJ96960.1"/>
    <property type="molecule type" value="Genomic_DNA"/>
</dbReference>
<dbReference type="NCBIfam" id="TIGR01297">
    <property type="entry name" value="CDF"/>
    <property type="match status" value="1"/>
</dbReference>
<dbReference type="Pfam" id="PF01545">
    <property type="entry name" value="Cation_efflux"/>
    <property type="match status" value="1"/>
</dbReference>
<dbReference type="InterPro" id="IPR036837">
    <property type="entry name" value="Cation_efflux_CTD_sf"/>
</dbReference>
<proteinExistence type="inferred from homology"/>
<evidence type="ECO:0000259" key="8">
    <source>
        <dbReference type="Pfam" id="PF01545"/>
    </source>
</evidence>
<dbReference type="FunFam" id="1.20.1510.10:FF:000006">
    <property type="entry name" value="Divalent cation efflux transporter"/>
    <property type="match status" value="1"/>
</dbReference>
<dbReference type="SUPFAM" id="SSF161111">
    <property type="entry name" value="Cation efflux protein transmembrane domain-like"/>
    <property type="match status" value="1"/>
</dbReference>
<sequence length="303" mass="32152">MDRRGGTHNRAETGMWLSLAVYAAMALGKLAVGFAAHSTALQADGWNNATDLLALAAVLVGLKYARKPPDADHPYGHWRAETIAAFVVALLMIGVGLDVLSQAAVSLLAGHARTPDGLAAWAALASAAVAFLLYRRNRQLAAQTANEAVRAAAMDNRSDALISLGTAGGVLGAQLGLTWLDPLLAAAIGVAILKTAIDIGRKAVHALSDGVDAALLARLSREASETPGVERVKSIRARIHGRNRLWVDLTICVRPDLSVVDSHRITEDVERRLQAAHPVAHVHVHVEPHEMQADPTLSRNPRS</sequence>
<protein>
    <submittedName>
        <fullName evidence="10">Putative transporter YeaB</fullName>
    </submittedName>
</protein>
<dbReference type="InterPro" id="IPR027470">
    <property type="entry name" value="Cation_efflux_CTD"/>
</dbReference>
<evidence type="ECO:0000313" key="11">
    <source>
        <dbReference type="Proteomes" id="UP000637720"/>
    </source>
</evidence>
<evidence type="ECO:0000256" key="5">
    <source>
        <dbReference type="ARBA" id="ARBA00022989"/>
    </source>
</evidence>
<reference evidence="10" key="2">
    <citation type="submission" date="2020-09" db="EMBL/GenBank/DDBJ databases">
        <authorList>
            <person name="Sun Q."/>
            <person name="Ohkuma M."/>
        </authorList>
    </citation>
    <scope>NUCLEOTIDE SEQUENCE</scope>
    <source>
        <strain evidence="10">JCM 14719</strain>
    </source>
</reference>
<dbReference type="InterPro" id="IPR002524">
    <property type="entry name" value="Cation_efflux"/>
</dbReference>
<gene>
    <name evidence="10" type="primary">yeaB</name>
    <name evidence="10" type="ORF">GCM10007043_08430</name>
</gene>
<evidence type="ECO:0000256" key="7">
    <source>
        <dbReference type="SAM" id="Phobius"/>
    </source>
</evidence>
<evidence type="ECO:0000313" key="10">
    <source>
        <dbReference type="EMBL" id="GGJ96960.1"/>
    </source>
</evidence>
<dbReference type="PANTHER" id="PTHR43840">
    <property type="entry name" value="MITOCHONDRIAL METAL TRANSPORTER 1-RELATED"/>
    <property type="match status" value="1"/>
</dbReference>
<keyword evidence="4 7" id="KW-0812">Transmembrane</keyword>
<name>A0A8J3FAA2_9BACI</name>
<organism evidence="10 11">
    <name type="scientific">Calditerricola satsumensis</name>
    <dbReference type="NCBI Taxonomy" id="373054"/>
    <lineage>
        <taxon>Bacteria</taxon>
        <taxon>Bacillati</taxon>
        <taxon>Bacillota</taxon>
        <taxon>Bacilli</taxon>
        <taxon>Bacillales</taxon>
        <taxon>Bacillaceae</taxon>
        <taxon>Calditerricola</taxon>
    </lineage>
</organism>
<evidence type="ECO:0000256" key="4">
    <source>
        <dbReference type="ARBA" id="ARBA00022692"/>
    </source>
</evidence>
<dbReference type="Gene3D" id="3.30.70.1350">
    <property type="entry name" value="Cation efflux protein, cytoplasmic domain"/>
    <property type="match status" value="1"/>
</dbReference>
<comment type="similarity">
    <text evidence="2">Belongs to the cation diffusion facilitator (CDF) transporter (TC 2.A.4) family.</text>
</comment>
<dbReference type="PANTHER" id="PTHR43840:SF50">
    <property type="entry name" value="MANGANESE EFFLUX SYSTEM PROTEIN MNES"/>
    <property type="match status" value="1"/>
</dbReference>
<comment type="caution">
    <text evidence="10">The sequence shown here is derived from an EMBL/GenBank/DDBJ whole genome shotgun (WGS) entry which is preliminary data.</text>
</comment>
<feature type="domain" description="Cation efflux protein transmembrane" evidence="8">
    <location>
        <begin position="15"/>
        <end position="207"/>
    </location>
</feature>
<dbReference type="InterPro" id="IPR050291">
    <property type="entry name" value="CDF_Transporter"/>
</dbReference>
<evidence type="ECO:0000256" key="3">
    <source>
        <dbReference type="ARBA" id="ARBA00022448"/>
    </source>
</evidence>
<dbReference type="Gene3D" id="1.20.1510.10">
    <property type="entry name" value="Cation efflux protein transmembrane domain"/>
    <property type="match status" value="1"/>
</dbReference>
<evidence type="ECO:0000256" key="6">
    <source>
        <dbReference type="ARBA" id="ARBA00023136"/>
    </source>
</evidence>
<dbReference type="AlphaFoldDB" id="A0A8J3FAA2"/>
<dbReference type="InterPro" id="IPR027469">
    <property type="entry name" value="Cation_efflux_TMD_sf"/>
</dbReference>
<comment type="subcellular location">
    <subcellularLocation>
        <location evidence="1">Membrane</location>
        <topology evidence="1">Multi-pass membrane protein</topology>
    </subcellularLocation>
</comment>
<keyword evidence="5 7" id="KW-1133">Transmembrane helix</keyword>
<dbReference type="Pfam" id="PF16916">
    <property type="entry name" value="ZT_dimer"/>
    <property type="match status" value="1"/>
</dbReference>
<keyword evidence="3" id="KW-0813">Transport</keyword>
<feature type="transmembrane region" description="Helical" evidence="7">
    <location>
        <begin position="83"/>
        <end position="105"/>
    </location>
</feature>
<dbReference type="GO" id="GO:0008324">
    <property type="term" value="F:monoatomic cation transmembrane transporter activity"/>
    <property type="evidence" value="ECO:0007669"/>
    <property type="project" value="InterPro"/>
</dbReference>
<dbReference type="GO" id="GO:0016020">
    <property type="term" value="C:membrane"/>
    <property type="evidence" value="ECO:0007669"/>
    <property type="project" value="UniProtKB-SubCell"/>
</dbReference>
<evidence type="ECO:0000256" key="1">
    <source>
        <dbReference type="ARBA" id="ARBA00004141"/>
    </source>
</evidence>
<evidence type="ECO:0000256" key="2">
    <source>
        <dbReference type="ARBA" id="ARBA00008114"/>
    </source>
</evidence>
<reference evidence="10" key="1">
    <citation type="journal article" date="2014" name="Int. J. Syst. Evol. Microbiol.">
        <title>Complete genome sequence of Corynebacterium casei LMG S-19264T (=DSM 44701T), isolated from a smear-ripened cheese.</title>
        <authorList>
            <consortium name="US DOE Joint Genome Institute (JGI-PGF)"/>
            <person name="Walter F."/>
            <person name="Albersmeier A."/>
            <person name="Kalinowski J."/>
            <person name="Ruckert C."/>
        </authorList>
    </citation>
    <scope>NUCLEOTIDE SEQUENCE</scope>
    <source>
        <strain evidence="10">JCM 14719</strain>
    </source>
</reference>
<feature type="transmembrane region" description="Helical" evidence="7">
    <location>
        <begin position="45"/>
        <end position="62"/>
    </location>
</feature>
<feature type="transmembrane region" description="Helical" evidence="7">
    <location>
        <begin position="117"/>
        <end position="134"/>
    </location>
</feature>
<dbReference type="RefSeq" id="WP_188816877.1">
    <property type="nucleotide sequence ID" value="NZ_BMOF01000011.1"/>
</dbReference>